<dbReference type="SUPFAM" id="SSF46689">
    <property type="entry name" value="Homeodomain-like"/>
    <property type="match status" value="1"/>
</dbReference>
<name>A0A1U7HIF6_9CHRO</name>
<reference evidence="1 2" key="1">
    <citation type="submission" date="2016-11" db="EMBL/GenBank/DDBJ databases">
        <title>Draft Genome Sequences of Nine Cyanobacterial Strains from Diverse Habitats.</title>
        <authorList>
            <person name="Zhu T."/>
            <person name="Hou S."/>
            <person name="Lu X."/>
            <person name="Hess W.R."/>
        </authorList>
    </citation>
    <scope>NUCLEOTIDE SEQUENCE [LARGE SCALE GENOMIC DNA]</scope>
    <source>
        <strain evidence="1 2">5.2 s.c.1</strain>
    </source>
</reference>
<organism evidence="1 2">
    <name type="scientific">Chroogloeocystis siderophila 5.2 s.c.1</name>
    <dbReference type="NCBI Taxonomy" id="247279"/>
    <lineage>
        <taxon>Bacteria</taxon>
        <taxon>Bacillati</taxon>
        <taxon>Cyanobacteriota</taxon>
        <taxon>Cyanophyceae</taxon>
        <taxon>Oscillatoriophycideae</taxon>
        <taxon>Chroococcales</taxon>
        <taxon>Chroococcaceae</taxon>
        <taxon>Chroogloeocystis</taxon>
    </lineage>
</organism>
<dbReference type="Proteomes" id="UP000185984">
    <property type="component" value="Unassembled WGS sequence"/>
</dbReference>
<protein>
    <submittedName>
        <fullName evidence="1">Transposase</fullName>
    </submittedName>
</protein>
<sequence length="153" mass="18040">MTRPRLQVVLSTEEDRTLLELRTATTVPQRTKDRAEVLRLSQRGWTTEQIAEYFDWRVETVRETIYRWRDQGLGGLWDAQRPGRRPQWQAADMAHVEQWLQQDTQTHNAQQVVHQLQKERQVTLSPRQLRRILKKRATVGSAPDRAIEACTTQ</sequence>
<dbReference type="InterPro" id="IPR009057">
    <property type="entry name" value="Homeodomain-like_sf"/>
</dbReference>
<dbReference type="EMBL" id="MRCC01000016">
    <property type="protein sequence ID" value="OKH23370.1"/>
    <property type="molecule type" value="Genomic_DNA"/>
</dbReference>
<proteinExistence type="predicted"/>
<dbReference type="STRING" id="247279.NIES1031_18135"/>
<dbReference type="Pfam" id="PF13565">
    <property type="entry name" value="HTH_32"/>
    <property type="match status" value="1"/>
</dbReference>
<evidence type="ECO:0000313" key="1">
    <source>
        <dbReference type="EMBL" id="OKH23370.1"/>
    </source>
</evidence>
<dbReference type="AlphaFoldDB" id="A0A1U7HIF6"/>
<keyword evidence="2" id="KW-1185">Reference proteome</keyword>
<accession>A0A1U7HIF6</accession>
<evidence type="ECO:0000313" key="2">
    <source>
        <dbReference type="Proteomes" id="UP000185984"/>
    </source>
</evidence>
<comment type="caution">
    <text evidence="1">The sequence shown here is derived from an EMBL/GenBank/DDBJ whole genome shotgun (WGS) entry which is preliminary data.</text>
</comment>
<gene>
    <name evidence="1" type="ORF">NIES1031_18135</name>
</gene>